<evidence type="ECO:0000256" key="2">
    <source>
        <dbReference type="ARBA" id="ARBA00022801"/>
    </source>
</evidence>
<accession>A0A8H4R8R8</accession>
<feature type="domain" description="Carboxylesterase type B" evidence="5">
    <location>
        <begin position="106"/>
        <end position="447"/>
    </location>
</feature>
<dbReference type="InterPro" id="IPR050309">
    <property type="entry name" value="Type-B_Carboxylest/Lipase"/>
</dbReference>
<dbReference type="Gene3D" id="3.40.50.1820">
    <property type="entry name" value="alpha/beta hydrolase"/>
    <property type="match status" value="2"/>
</dbReference>
<dbReference type="Pfam" id="PF00135">
    <property type="entry name" value="COesterase"/>
    <property type="match status" value="2"/>
</dbReference>
<feature type="chain" id="PRO_5034302929" description="Carboxylic ester hydrolase" evidence="3">
    <location>
        <begin position="27"/>
        <end position="489"/>
    </location>
</feature>
<dbReference type="EMBL" id="JAAMPI010001316">
    <property type="protein sequence ID" value="KAF4625699.1"/>
    <property type="molecule type" value="Genomic_DNA"/>
</dbReference>
<evidence type="ECO:0000256" key="4">
    <source>
        <dbReference type="SAM" id="MobiDB-lite"/>
    </source>
</evidence>
<keyword evidence="2 3" id="KW-0378">Hydrolase</keyword>
<dbReference type="SUPFAM" id="SSF53474">
    <property type="entry name" value="alpha/beta-Hydrolases"/>
    <property type="match status" value="1"/>
</dbReference>
<dbReference type="Proteomes" id="UP000566819">
    <property type="component" value="Unassembled WGS sequence"/>
</dbReference>
<dbReference type="InterPro" id="IPR029058">
    <property type="entry name" value="AB_hydrolase_fold"/>
</dbReference>
<comment type="similarity">
    <text evidence="1 3">Belongs to the type-B carboxylesterase/lipase family.</text>
</comment>
<dbReference type="PROSITE" id="PS00122">
    <property type="entry name" value="CARBOXYLESTERASE_B_1"/>
    <property type="match status" value="1"/>
</dbReference>
<feature type="region of interest" description="Disordered" evidence="4">
    <location>
        <begin position="467"/>
        <end position="489"/>
    </location>
</feature>
<dbReference type="InterPro" id="IPR019826">
    <property type="entry name" value="Carboxylesterase_B_AS"/>
</dbReference>
<comment type="caution">
    <text evidence="6">The sequence shown here is derived from an EMBL/GenBank/DDBJ whole genome shotgun (WGS) entry which is preliminary data.</text>
</comment>
<protein>
    <recommendedName>
        <fullName evidence="3">Carboxylic ester hydrolase</fullName>
        <ecNumber evidence="3">3.1.1.-</ecNumber>
    </recommendedName>
</protein>
<organism evidence="6 7">
    <name type="scientific">Cudoniella acicularis</name>
    <dbReference type="NCBI Taxonomy" id="354080"/>
    <lineage>
        <taxon>Eukaryota</taxon>
        <taxon>Fungi</taxon>
        <taxon>Dikarya</taxon>
        <taxon>Ascomycota</taxon>
        <taxon>Pezizomycotina</taxon>
        <taxon>Leotiomycetes</taxon>
        <taxon>Helotiales</taxon>
        <taxon>Tricladiaceae</taxon>
        <taxon>Cudoniella</taxon>
    </lineage>
</organism>
<proteinExistence type="inferred from homology"/>
<feature type="signal peptide" evidence="3">
    <location>
        <begin position="1"/>
        <end position="26"/>
    </location>
</feature>
<evidence type="ECO:0000256" key="3">
    <source>
        <dbReference type="RuleBase" id="RU361235"/>
    </source>
</evidence>
<feature type="domain" description="Carboxylesterase type B" evidence="5">
    <location>
        <begin position="45"/>
        <end position="94"/>
    </location>
</feature>
<dbReference type="PANTHER" id="PTHR11559">
    <property type="entry name" value="CARBOXYLESTERASE"/>
    <property type="match status" value="1"/>
</dbReference>
<dbReference type="GO" id="GO:0016787">
    <property type="term" value="F:hydrolase activity"/>
    <property type="evidence" value="ECO:0007669"/>
    <property type="project" value="UniProtKB-KW"/>
</dbReference>
<dbReference type="AlphaFoldDB" id="A0A8H4R8R8"/>
<evidence type="ECO:0000259" key="5">
    <source>
        <dbReference type="Pfam" id="PF00135"/>
    </source>
</evidence>
<dbReference type="InterPro" id="IPR002018">
    <property type="entry name" value="CarbesteraseB"/>
</dbReference>
<name>A0A8H4R8R8_9HELO</name>
<gene>
    <name evidence="6" type="ORF">G7Y89_g12469</name>
</gene>
<evidence type="ECO:0000313" key="7">
    <source>
        <dbReference type="Proteomes" id="UP000566819"/>
    </source>
</evidence>
<keyword evidence="7" id="KW-1185">Reference proteome</keyword>
<reference evidence="6 7" key="1">
    <citation type="submission" date="2020-03" db="EMBL/GenBank/DDBJ databases">
        <title>Draft Genome Sequence of Cudoniella acicularis.</title>
        <authorList>
            <person name="Buettner E."/>
            <person name="Kellner H."/>
        </authorList>
    </citation>
    <scope>NUCLEOTIDE SEQUENCE [LARGE SCALE GENOMIC DNA]</scope>
    <source>
        <strain evidence="6 7">DSM 108380</strain>
    </source>
</reference>
<keyword evidence="3" id="KW-0732">Signal</keyword>
<sequence>MPPPNTLYLSALPFLFLFIFLSTSHFFPNQSSPFSLSLFKPSSPSPEVQIGQGIIVGTIIDEKYPAPVEAFLGIPYAQPPVGELRFRRAVKVQASDERVSAGKWGYIIGALGFLPSKLTFEENIVNLGLHDQVFLLQWVQDNIEAFGGDKNDVTIFGLSAGAHSIGHHILNYKEGTKPLFHKAILESGAPTSRAVHPYDAPIHAEQFALFLNLTNCSSPPPPSSPILECLRTLPSKSITTAQTAVFDTYNPSLRWAFQPVIDHELIHGRPIDVWKSGKWNRVPIMTGHATNEGTFYVPRQVSTSEEFTDFWRTLLPHFTESDLKRIEELYPDPETNQESVYREERNMSALGIGSQFKRLEASYAQYAYICPVLQTASIVSFSSSSTDKKQAVYVFHWAVNSSVLGGANHGDNMYYESFQESITSISERQKEISGVYHGFVTSFITSKGGDLDGVEGRFGKGVKWGKFKGRNGEERKGQNRKGKVGSRKE</sequence>
<dbReference type="EC" id="3.1.1.-" evidence="3"/>
<evidence type="ECO:0000256" key="1">
    <source>
        <dbReference type="ARBA" id="ARBA00005964"/>
    </source>
</evidence>
<evidence type="ECO:0000313" key="6">
    <source>
        <dbReference type="EMBL" id="KAF4625699.1"/>
    </source>
</evidence>
<feature type="compositionally biased region" description="Basic residues" evidence="4">
    <location>
        <begin position="478"/>
        <end position="489"/>
    </location>
</feature>
<dbReference type="OrthoDB" id="408631at2759"/>